<dbReference type="Proteomes" id="UP000010474">
    <property type="component" value="Chromosome"/>
</dbReference>
<dbReference type="AlphaFoldDB" id="K9ZN07"/>
<organism evidence="3 4">
    <name type="scientific">Anabaena cylindrica (strain ATCC 27899 / PCC 7122)</name>
    <dbReference type="NCBI Taxonomy" id="272123"/>
    <lineage>
        <taxon>Bacteria</taxon>
        <taxon>Bacillati</taxon>
        <taxon>Cyanobacteriota</taxon>
        <taxon>Cyanophyceae</taxon>
        <taxon>Nostocales</taxon>
        <taxon>Nostocaceae</taxon>
        <taxon>Anabaena</taxon>
    </lineage>
</organism>
<evidence type="ECO:0000313" key="3">
    <source>
        <dbReference type="EMBL" id="AFZ60591.1"/>
    </source>
</evidence>
<dbReference type="eggNOG" id="ENOG5030KT7">
    <property type="taxonomic scope" value="Bacteria"/>
</dbReference>
<dbReference type="KEGG" id="acy:Anacy_5265"/>
<dbReference type="RefSeq" id="WP_015217205.1">
    <property type="nucleotide sequence ID" value="NC_019771.1"/>
</dbReference>
<protein>
    <submittedName>
        <fullName evidence="3">Uncharacterized protein</fullName>
    </submittedName>
</protein>
<feature type="domain" description="DUF7380" evidence="2">
    <location>
        <begin position="5"/>
        <end position="166"/>
    </location>
</feature>
<dbReference type="InterPro" id="IPR055804">
    <property type="entry name" value="DUF7380"/>
</dbReference>
<sequence length="650" mass="75488">MSSLNPPLSKEDFINSEWKEVIDNSERKLCNIYYDNFRRKTQEIKEADNHRQYAVFEILQRVTVAPIQSDLDSESSIFLARFPDEIIEFINQIVDEVSDPELQSQIAEILWIKNKKHNYRMGQLAVECYLESAKQLEDPQKWSHCVDRIERSLTLALKINYKPEIVVEYIDEVLNRYQGKDPLWLSVKLHELLQEEKTVHFLRKKQILDTHKYADLADKGAIFAESSKEWDKARNYWEIKAEWHRIEKDKAEVYAARILVAETYIKESQDSLTKHPTPYSKASHDLQKAFEAFERLKSQGTEEERTAINSKMDEVHKLLSQYQEQSLHELITVSSQHNISNEIELARTYVKGKNFQDALLSLAILGIPQKVSDIRKIAEKNAWLSQFAPVVNKNEMGKTVARQPIEPDKAEEAILFDMYRIAVDGHRCHAQAFIEPARYQINLEHSIQIRDLFPIVSHSPFVPSGREYLFAKGLYAGLIGDFFTSTHILIPQIENSVRYLLRKQGAIPSEMKTKKGIEDERDLNTTLFPRNYPQINSIFDADTLFDIQGLLIERSGSNLRNRMAHGLINDNEFAQNPIMSYLWWVTLRFCCLPILNQKQAEEFNPLVQFDGIFKDDPLFDEFVEDMAANRCELDTEIAAYEASLDENQTA</sequence>
<dbReference type="Pfam" id="PF24098">
    <property type="entry name" value="DUF7380"/>
    <property type="match status" value="1"/>
</dbReference>
<evidence type="ECO:0000259" key="1">
    <source>
        <dbReference type="Pfam" id="PF13910"/>
    </source>
</evidence>
<keyword evidence="4" id="KW-1185">Reference proteome</keyword>
<dbReference type="HOGENOM" id="CLU_028674_2_0_3"/>
<dbReference type="OrthoDB" id="428699at2"/>
<feature type="domain" description="DUF4209" evidence="1">
    <location>
        <begin position="533"/>
        <end position="587"/>
    </location>
</feature>
<dbReference type="PATRIC" id="fig|272123.3.peg.5719"/>
<gene>
    <name evidence="3" type="ordered locus">Anacy_5265</name>
</gene>
<dbReference type="EMBL" id="CP003659">
    <property type="protein sequence ID" value="AFZ60591.1"/>
    <property type="molecule type" value="Genomic_DNA"/>
</dbReference>
<evidence type="ECO:0000259" key="2">
    <source>
        <dbReference type="Pfam" id="PF24098"/>
    </source>
</evidence>
<accession>K9ZN07</accession>
<evidence type="ECO:0000313" key="4">
    <source>
        <dbReference type="Proteomes" id="UP000010474"/>
    </source>
</evidence>
<dbReference type="InterPro" id="IPR025209">
    <property type="entry name" value="DUF4209"/>
</dbReference>
<name>K9ZN07_ANACC</name>
<reference evidence="4" key="1">
    <citation type="journal article" date="2013" name="Proc. Natl. Acad. Sci. U.S.A.">
        <title>Improving the coverage of the cyanobacterial phylum using diversity-driven genome sequencing.</title>
        <authorList>
            <person name="Shih P.M."/>
            <person name="Wu D."/>
            <person name="Latifi A."/>
            <person name="Axen S.D."/>
            <person name="Fewer D.P."/>
            <person name="Talla E."/>
            <person name="Calteau A."/>
            <person name="Cai F."/>
            <person name="Tandeau de Marsac N."/>
            <person name="Rippka R."/>
            <person name="Herdman M."/>
            <person name="Sivonen K."/>
            <person name="Coursin T."/>
            <person name="Laurent T."/>
            <person name="Goodwin L."/>
            <person name="Nolan M."/>
            <person name="Davenport K.W."/>
            <person name="Han C.S."/>
            <person name="Rubin E.M."/>
            <person name="Eisen J.A."/>
            <person name="Woyke T."/>
            <person name="Gugger M."/>
            <person name="Kerfeld C.A."/>
        </authorList>
    </citation>
    <scope>NUCLEOTIDE SEQUENCE [LARGE SCALE GENOMIC DNA]</scope>
    <source>
        <strain evidence="4">ATCC 27899 / PCC 7122</strain>
    </source>
</reference>
<proteinExistence type="predicted"/>
<dbReference type="Pfam" id="PF13910">
    <property type="entry name" value="DUF4209"/>
    <property type="match status" value="1"/>
</dbReference>